<proteinExistence type="predicted"/>
<protein>
    <submittedName>
        <fullName evidence="1">Guanylate kinase</fullName>
        <ecNumber evidence="1">2.7.4.8</ecNumber>
    </submittedName>
</protein>
<dbReference type="Proteomes" id="UP000294588">
    <property type="component" value="Unassembled WGS sequence"/>
</dbReference>
<keyword evidence="1" id="KW-0808">Transferase</keyword>
<gene>
    <name evidence="1" type="ORF">E0946_00850</name>
</gene>
<dbReference type="EMBL" id="SMOG01000001">
    <property type="protein sequence ID" value="TDF74663.1"/>
    <property type="molecule type" value="Genomic_DNA"/>
</dbReference>
<dbReference type="EC" id="2.7.4.8" evidence="1"/>
<reference evidence="1" key="1">
    <citation type="submission" date="2019-03" db="EMBL/GenBank/DDBJ databases">
        <title>Candidatus Syntrophosphaera thermopropionivorans: a novel player in syntrophic propionate oxidation during anaerobic digestion.</title>
        <authorList>
            <person name="Dyksma S."/>
        </authorList>
    </citation>
    <scope>NUCLEOTIDE SEQUENCE</scope>
    <source>
        <strain evidence="1">W5</strain>
    </source>
</reference>
<evidence type="ECO:0000313" key="2">
    <source>
        <dbReference type="Proteomes" id="UP000294588"/>
    </source>
</evidence>
<organism evidence="1 2">
    <name type="scientific">Candidatus Syntrophosphaera thermopropionivorans</name>
    <dbReference type="NCBI Taxonomy" id="2593015"/>
    <lineage>
        <taxon>Bacteria</taxon>
        <taxon>Pseudomonadati</taxon>
        <taxon>Candidatus Cloacimonadota</taxon>
        <taxon>Candidatus Cloacimonadia</taxon>
        <taxon>Candidatus Cloacimonadales</taxon>
        <taxon>Candidatus Cloacimonadaceae</taxon>
        <taxon>Candidatus Syntrophosphaera</taxon>
    </lineage>
</organism>
<accession>A0AC61QL48</accession>
<comment type="caution">
    <text evidence="1">The sequence shown here is derived from an EMBL/GenBank/DDBJ whole genome shotgun (WGS) entry which is preliminary data.</text>
</comment>
<sequence>MIKKNKNFLIILSSPSGGGKSTILNEVRKIRPDIEYSVSYTTRPPRGDEKNGVHYHFIDEEEFLRRREEGDFLETAQVFGHWYGTSISFIKDRLAAQHHIILDIDVQGAAQISSTSIPYVKIFIMPPSMKILRERLIKRNTDSLREIEKRLLVAKQEIKFIPQYDYLIVNDELSVAVEDVLAIIRGEENRTNRYPEPIKDFLEEE</sequence>
<keyword evidence="1" id="KW-0418">Kinase</keyword>
<keyword evidence="2" id="KW-1185">Reference proteome</keyword>
<evidence type="ECO:0000313" key="1">
    <source>
        <dbReference type="EMBL" id="TDF74663.1"/>
    </source>
</evidence>
<name>A0AC61QL48_9BACT</name>